<evidence type="ECO:0000256" key="5">
    <source>
        <dbReference type="ARBA" id="ARBA00022475"/>
    </source>
</evidence>
<keyword evidence="7" id="KW-0967">Endosome</keyword>
<evidence type="ECO:0000256" key="3">
    <source>
        <dbReference type="ARBA" id="ARBA00004651"/>
    </source>
</evidence>
<dbReference type="PANTHER" id="PTHR21324">
    <property type="entry name" value="FASTING-INDUCIBLE INTEGRAL MEMBRANE PROTEIN TM6P1-RELATED"/>
    <property type="match status" value="1"/>
</dbReference>
<feature type="region of interest" description="Disordered" evidence="14">
    <location>
        <begin position="262"/>
        <end position="284"/>
    </location>
</feature>
<evidence type="ECO:0000256" key="7">
    <source>
        <dbReference type="ARBA" id="ARBA00022753"/>
    </source>
</evidence>
<dbReference type="OMA" id="MFHSTAN"/>
<keyword evidence="6 15" id="KW-0812">Transmembrane</keyword>
<dbReference type="AlphaFoldDB" id="A0A3P9P439"/>
<evidence type="ECO:0000259" key="16">
    <source>
        <dbReference type="Pfam" id="PF10277"/>
    </source>
</evidence>
<accession>A0A3P9P439</accession>
<proteinExistence type="inferred from homology"/>
<evidence type="ECO:0000256" key="10">
    <source>
        <dbReference type="ARBA" id="ARBA00023136"/>
    </source>
</evidence>
<dbReference type="GO" id="GO:0006914">
    <property type="term" value="P:autophagy"/>
    <property type="evidence" value="ECO:0007669"/>
    <property type="project" value="UniProtKB-KW"/>
</dbReference>
<keyword evidence="18" id="KW-1185">Reference proteome</keyword>
<organism evidence="17 18">
    <name type="scientific">Poecilia reticulata</name>
    <name type="common">Guppy</name>
    <name type="synonym">Acanthophacelus reticulatus</name>
    <dbReference type="NCBI Taxonomy" id="8081"/>
    <lineage>
        <taxon>Eukaryota</taxon>
        <taxon>Metazoa</taxon>
        <taxon>Chordata</taxon>
        <taxon>Craniata</taxon>
        <taxon>Vertebrata</taxon>
        <taxon>Euteleostomi</taxon>
        <taxon>Actinopterygii</taxon>
        <taxon>Neopterygii</taxon>
        <taxon>Teleostei</taxon>
        <taxon>Neoteleostei</taxon>
        <taxon>Acanthomorphata</taxon>
        <taxon>Ovalentaria</taxon>
        <taxon>Atherinomorphae</taxon>
        <taxon>Cyprinodontiformes</taxon>
        <taxon>Poeciliidae</taxon>
        <taxon>Poeciliinae</taxon>
        <taxon>Poecilia</taxon>
    </lineage>
</organism>
<reference evidence="17" key="3">
    <citation type="submission" date="2025-09" db="UniProtKB">
        <authorList>
            <consortium name="Ensembl"/>
        </authorList>
    </citation>
    <scope>IDENTIFICATION</scope>
    <source>
        <strain evidence="17">Guanapo</strain>
    </source>
</reference>
<dbReference type="GO" id="GO:0005886">
    <property type="term" value="C:plasma membrane"/>
    <property type="evidence" value="ECO:0007669"/>
    <property type="project" value="UniProtKB-SubCell"/>
</dbReference>
<evidence type="ECO:0000256" key="11">
    <source>
        <dbReference type="ARBA" id="ARBA00023180"/>
    </source>
</evidence>
<feature type="transmembrane region" description="Helical" evidence="15">
    <location>
        <begin position="169"/>
        <end position="187"/>
    </location>
</feature>
<feature type="transmembrane region" description="Helical" evidence="15">
    <location>
        <begin position="199"/>
        <end position="218"/>
    </location>
</feature>
<comment type="function">
    <text evidence="13">Modulator of macroautophagy that causes accumulation of autophagosomes under basal conditions and enhances autophagic flux. Represses cell death and promotes long-term clonogenic survival of cells grown in the absence of glucose in a macroautophagy-independent manner. May have some role in extracellular matrix engulfment or growth factor receptor recycling, both of which can modulate cell survival.</text>
</comment>
<comment type="similarity">
    <text evidence="4">Belongs to the DRAM/TMEM150 family.</text>
</comment>
<evidence type="ECO:0000256" key="13">
    <source>
        <dbReference type="ARBA" id="ARBA00045144"/>
    </source>
</evidence>
<keyword evidence="10 15" id="KW-0472">Membrane</keyword>
<protein>
    <submittedName>
        <fullName evidence="17">Transmembrane protein 150B</fullName>
    </submittedName>
</protein>
<evidence type="ECO:0000256" key="1">
    <source>
        <dbReference type="ARBA" id="ARBA00004337"/>
    </source>
</evidence>
<evidence type="ECO:0000313" key="18">
    <source>
        <dbReference type="Proteomes" id="UP000242638"/>
    </source>
</evidence>
<dbReference type="Proteomes" id="UP000242638">
    <property type="component" value="Unassembled WGS sequence"/>
</dbReference>
<evidence type="ECO:0000256" key="6">
    <source>
        <dbReference type="ARBA" id="ARBA00022692"/>
    </source>
</evidence>
<keyword evidence="12" id="KW-0968">Cytoplasmic vesicle</keyword>
<name>A0A3P9P439_POERE</name>
<keyword evidence="11" id="KW-0325">Glycoprotein</keyword>
<keyword evidence="8 15" id="KW-1133">Transmembrane helix</keyword>
<evidence type="ECO:0000256" key="9">
    <source>
        <dbReference type="ARBA" id="ARBA00023006"/>
    </source>
</evidence>
<reference evidence="17" key="2">
    <citation type="submission" date="2025-08" db="UniProtKB">
        <authorList>
            <consortium name="Ensembl"/>
        </authorList>
    </citation>
    <scope>IDENTIFICATION</scope>
    <source>
        <strain evidence="17">Guanapo</strain>
    </source>
</reference>
<evidence type="ECO:0000256" key="12">
    <source>
        <dbReference type="ARBA" id="ARBA00023329"/>
    </source>
</evidence>
<feature type="domain" description="CWH43-like N-terminal" evidence="16">
    <location>
        <begin position="59"/>
        <end position="251"/>
    </location>
</feature>
<dbReference type="InterPro" id="IPR019402">
    <property type="entry name" value="CWH43_N"/>
</dbReference>
<dbReference type="GO" id="GO:0000421">
    <property type="term" value="C:autophagosome membrane"/>
    <property type="evidence" value="ECO:0007669"/>
    <property type="project" value="UniProtKB-SubCell"/>
</dbReference>
<reference evidence="18" key="1">
    <citation type="submission" date="2013-11" db="EMBL/GenBank/DDBJ databases">
        <title>The genomic landscape of the Guanapo guppy.</title>
        <authorList>
            <person name="Kuenstner A."/>
            <person name="Dreyer C."/>
        </authorList>
    </citation>
    <scope>NUCLEOTIDE SEQUENCE</scope>
    <source>
        <strain evidence="18">Guanapo</strain>
    </source>
</reference>
<dbReference type="PANTHER" id="PTHR21324:SF3">
    <property type="entry name" value="MODULATOR OF MACROAUTOPHAGY TMEM150B"/>
    <property type="match status" value="1"/>
</dbReference>
<evidence type="ECO:0000256" key="15">
    <source>
        <dbReference type="SAM" id="Phobius"/>
    </source>
</evidence>
<feature type="transmembrane region" description="Helical" evidence="15">
    <location>
        <begin position="142"/>
        <end position="163"/>
    </location>
</feature>
<dbReference type="STRING" id="8081.ENSPREP00000016586"/>
<feature type="transmembrane region" description="Helical" evidence="15">
    <location>
        <begin position="58"/>
        <end position="82"/>
    </location>
</feature>
<dbReference type="GO" id="GO:0010008">
    <property type="term" value="C:endosome membrane"/>
    <property type="evidence" value="ECO:0007669"/>
    <property type="project" value="UniProtKB-SubCell"/>
</dbReference>
<comment type="subcellular location">
    <subcellularLocation>
        <location evidence="3">Cell membrane</location>
        <topology evidence="3">Multi-pass membrane protein</topology>
    </subcellularLocation>
    <subcellularLocation>
        <location evidence="2">Cytoplasmic vesicle</location>
        <location evidence="2">Autophagosome membrane</location>
        <topology evidence="2">Multi-pass membrane protein</topology>
    </subcellularLocation>
    <subcellularLocation>
        <location evidence="1">Endosome membrane</location>
        <topology evidence="1">Multi-pass membrane protein</topology>
    </subcellularLocation>
</comment>
<evidence type="ECO:0000256" key="4">
    <source>
        <dbReference type="ARBA" id="ARBA00006565"/>
    </source>
</evidence>
<dbReference type="InterPro" id="IPR050911">
    <property type="entry name" value="DRAM/TMEM150_Autophagy_Mod"/>
</dbReference>
<evidence type="ECO:0000256" key="14">
    <source>
        <dbReference type="SAM" id="MobiDB-lite"/>
    </source>
</evidence>
<dbReference type="GeneTree" id="ENSGT01030000234578"/>
<keyword evidence="5" id="KW-1003">Cell membrane</keyword>
<dbReference type="Pfam" id="PF10277">
    <property type="entry name" value="Frag1"/>
    <property type="match status" value="1"/>
</dbReference>
<keyword evidence="9" id="KW-0072">Autophagy</keyword>
<evidence type="ECO:0000256" key="8">
    <source>
        <dbReference type="ARBA" id="ARBA00022989"/>
    </source>
</evidence>
<dbReference type="Ensembl" id="ENSPRET00000016766.1">
    <property type="protein sequence ID" value="ENSPREP00000016586.1"/>
    <property type="gene ID" value="ENSPREG00000011233.1"/>
</dbReference>
<sequence length="284" mass="30655">MCRMSRLDTQDFRFFYIIQLLVSVTTSQFSPSSWISGGVCSSVSSCPPAVTPGQMGPLAAVPILAGLNGVLGIWAVFGVAWLSGTVTLTEDFPYISTCGDQPPASCWFSQVCNIGCVLALIFETLRFRHLKDCPKCSSRLNIASFSLGIISSVGLSITGNFQVSSVTSVHYIGAFLGFAGGLAYLWIQLLLISNRILKYSGYALCSVCTVLLCCLVGFHHSRRYHAAAICEWTLATLFFLLYPLFVFEFADIKCKLTIKSSGCGQHGSAEPQYQPGDSDAATAL</sequence>
<evidence type="ECO:0000256" key="2">
    <source>
        <dbReference type="ARBA" id="ARBA00004542"/>
    </source>
</evidence>
<evidence type="ECO:0000313" key="17">
    <source>
        <dbReference type="Ensembl" id="ENSPREP00000016586.1"/>
    </source>
</evidence>
<feature type="transmembrane region" description="Helical" evidence="15">
    <location>
        <begin position="224"/>
        <end position="247"/>
    </location>
</feature>